<name>A0A433TUT7_ELYCH</name>
<dbReference type="InterPro" id="IPR016187">
    <property type="entry name" value="CTDL_fold"/>
</dbReference>
<sequence>NAFSLAGFVCQRDLSTECRGVFSSGRCLSLYHNINDWNAAKAACQQKGSYLAEPKTEILARTVNRFVTNTTGVGSAFLGGHDLETEGVFVWDYSQELFSDGFTDWATNQPDNSKDVEDYVEFSVRFNGWNDLGIYYTNRSFICEQVIPAYHHSYVTVVPREKWRTDFWRYTLGMLSLASFPSQRGHNYVEISTFPAGDLQTTSLFQNEAYQYYINNYGLFLDTNGVQEKYVRVRSTDPLDVHYFLWARLHRFACSSLVLEDLAPGMSSAFFSQPANTESSLGEIFAGGF</sequence>
<reference evidence="2 3" key="1">
    <citation type="submission" date="2019-01" db="EMBL/GenBank/DDBJ databases">
        <title>A draft genome assembly of the solar-powered sea slug Elysia chlorotica.</title>
        <authorList>
            <person name="Cai H."/>
            <person name="Li Q."/>
            <person name="Fang X."/>
            <person name="Li J."/>
            <person name="Curtis N.E."/>
            <person name="Altenburger A."/>
            <person name="Shibata T."/>
            <person name="Feng M."/>
            <person name="Maeda T."/>
            <person name="Schwartz J.A."/>
            <person name="Shigenobu S."/>
            <person name="Lundholm N."/>
            <person name="Nishiyama T."/>
            <person name="Yang H."/>
            <person name="Hasebe M."/>
            <person name="Li S."/>
            <person name="Pierce S.K."/>
            <person name="Wang J."/>
        </authorList>
    </citation>
    <scope>NUCLEOTIDE SEQUENCE [LARGE SCALE GENOMIC DNA]</scope>
    <source>
        <strain evidence="2">EC2010</strain>
        <tissue evidence="2">Whole organism of an adult</tissue>
    </source>
</reference>
<dbReference type="Gene3D" id="3.10.100.10">
    <property type="entry name" value="Mannose-Binding Protein A, subunit A"/>
    <property type="match status" value="1"/>
</dbReference>
<proteinExistence type="predicted"/>
<dbReference type="PROSITE" id="PS50041">
    <property type="entry name" value="C_TYPE_LECTIN_2"/>
    <property type="match status" value="1"/>
</dbReference>
<dbReference type="EMBL" id="RQTK01000173">
    <property type="protein sequence ID" value="RUS85337.1"/>
    <property type="molecule type" value="Genomic_DNA"/>
</dbReference>
<dbReference type="OrthoDB" id="6142940at2759"/>
<evidence type="ECO:0000313" key="2">
    <source>
        <dbReference type="EMBL" id="RUS85337.1"/>
    </source>
</evidence>
<dbReference type="Pfam" id="PF00059">
    <property type="entry name" value="Lectin_C"/>
    <property type="match status" value="1"/>
</dbReference>
<feature type="domain" description="C-type lectin" evidence="1">
    <location>
        <begin position="23"/>
        <end position="131"/>
    </location>
</feature>
<evidence type="ECO:0000259" key="1">
    <source>
        <dbReference type="PROSITE" id="PS50041"/>
    </source>
</evidence>
<dbReference type="PANTHER" id="PTHR22801">
    <property type="entry name" value="LITHOSTATHINE"/>
    <property type="match status" value="1"/>
</dbReference>
<organism evidence="2 3">
    <name type="scientific">Elysia chlorotica</name>
    <name type="common">Eastern emerald elysia</name>
    <name type="synonym">Sea slug</name>
    <dbReference type="NCBI Taxonomy" id="188477"/>
    <lineage>
        <taxon>Eukaryota</taxon>
        <taxon>Metazoa</taxon>
        <taxon>Spiralia</taxon>
        <taxon>Lophotrochozoa</taxon>
        <taxon>Mollusca</taxon>
        <taxon>Gastropoda</taxon>
        <taxon>Heterobranchia</taxon>
        <taxon>Euthyneura</taxon>
        <taxon>Panpulmonata</taxon>
        <taxon>Sacoglossa</taxon>
        <taxon>Placobranchoidea</taxon>
        <taxon>Plakobranchidae</taxon>
        <taxon>Elysia</taxon>
    </lineage>
</organism>
<dbReference type="InterPro" id="IPR016186">
    <property type="entry name" value="C-type_lectin-like/link_sf"/>
</dbReference>
<evidence type="ECO:0000313" key="3">
    <source>
        <dbReference type="Proteomes" id="UP000271974"/>
    </source>
</evidence>
<feature type="non-terminal residue" evidence="2">
    <location>
        <position position="1"/>
    </location>
</feature>
<protein>
    <recommendedName>
        <fullName evidence="1">C-type lectin domain-containing protein</fullName>
    </recommendedName>
</protein>
<gene>
    <name evidence="2" type="ORF">EGW08_006880</name>
</gene>
<keyword evidence="3" id="KW-1185">Reference proteome</keyword>
<dbReference type="SUPFAM" id="SSF56436">
    <property type="entry name" value="C-type lectin-like"/>
    <property type="match status" value="1"/>
</dbReference>
<dbReference type="PANTHER" id="PTHR22801:SF63">
    <property type="entry name" value="C-TYPE LECTIN DOMAIN-CONTAINING PROTEIN"/>
    <property type="match status" value="1"/>
</dbReference>
<dbReference type="CDD" id="cd00037">
    <property type="entry name" value="CLECT"/>
    <property type="match status" value="1"/>
</dbReference>
<dbReference type="SMART" id="SM00034">
    <property type="entry name" value="CLECT"/>
    <property type="match status" value="1"/>
</dbReference>
<accession>A0A433TUT7</accession>
<dbReference type="AlphaFoldDB" id="A0A433TUT7"/>
<dbReference type="InterPro" id="IPR001304">
    <property type="entry name" value="C-type_lectin-like"/>
</dbReference>
<comment type="caution">
    <text evidence="2">The sequence shown here is derived from an EMBL/GenBank/DDBJ whole genome shotgun (WGS) entry which is preliminary data.</text>
</comment>
<dbReference type="Proteomes" id="UP000271974">
    <property type="component" value="Unassembled WGS sequence"/>
</dbReference>
<dbReference type="InterPro" id="IPR050801">
    <property type="entry name" value="Ca-Dep_Lectins_ImmuneDev"/>
</dbReference>